<accession>A0ABT0S0A1</accession>
<sequence>MGELFGFKRRRSWTRIQDYGRRLDGPRFWPPPRRRFPFKRPVALLLVLAGAYAASDPDLVEPPELLSGEPELVKERFTRCGPGRGHACVIDGDTFKLGSRKIRIVGIDAPEVKAQCAQEARLAELATAMLQRELNEAPFEMLAPLTRSYDKYGRDLRVLRRKQADGSYGSIADDLRRTGLVHRYAGFKTGWC</sequence>
<evidence type="ECO:0000313" key="2">
    <source>
        <dbReference type="Proteomes" id="UP001165342"/>
    </source>
</evidence>
<comment type="caution">
    <text evidence="1">The sequence shown here is derived from an EMBL/GenBank/DDBJ whole genome shotgun (WGS) entry which is preliminary data.</text>
</comment>
<organism evidence="1 2">
    <name type="scientific">Sphingomonas hankyongi</name>
    <dbReference type="NCBI Taxonomy" id="2908209"/>
    <lineage>
        <taxon>Bacteria</taxon>
        <taxon>Pseudomonadati</taxon>
        <taxon>Pseudomonadota</taxon>
        <taxon>Alphaproteobacteria</taxon>
        <taxon>Sphingomonadales</taxon>
        <taxon>Sphingomonadaceae</taxon>
        <taxon>Sphingomonas</taxon>
    </lineage>
</organism>
<name>A0ABT0S0A1_9SPHN</name>
<dbReference type="InterPro" id="IPR035437">
    <property type="entry name" value="SNase_OB-fold_sf"/>
</dbReference>
<protein>
    <recommendedName>
        <fullName evidence="3">Nuclease</fullName>
    </recommendedName>
</protein>
<proteinExistence type="predicted"/>
<dbReference type="EMBL" id="JAMGBE010000001">
    <property type="protein sequence ID" value="MCL6729066.1"/>
    <property type="molecule type" value="Genomic_DNA"/>
</dbReference>
<evidence type="ECO:0008006" key="3">
    <source>
        <dbReference type="Google" id="ProtNLM"/>
    </source>
</evidence>
<dbReference type="SUPFAM" id="SSF50199">
    <property type="entry name" value="Staphylococcal nuclease"/>
    <property type="match status" value="1"/>
</dbReference>
<evidence type="ECO:0000313" key="1">
    <source>
        <dbReference type="EMBL" id="MCL6729066.1"/>
    </source>
</evidence>
<keyword evidence="2" id="KW-1185">Reference proteome</keyword>
<dbReference type="Gene3D" id="2.40.50.90">
    <property type="match status" value="1"/>
</dbReference>
<gene>
    <name evidence="1" type="ORF">LZ538_03220</name>
</gene>
<reference evidence="1" key="1">
    <citation type="submission" date="2022-05" db="EMBL/GenBank/DDBJ databases">
        <authorList>
            <person name="Jo J.-H."/>
            <person name="Im W.-T."/>
        </authorList>
    </citation>
    <scope>NUCLEOTIDE SEQUENCE</scope>
    <source>
        <strain evidence="1">SE220</strain>
    </source>
</reference>
<dbReference type="Proteomes" id="UP001165342">
    <property type="component" value="Unassembled WGS sequence"/>
</dbReference>
<dbReference type="RefSeq" id="WP_249830551.1">
    <property type="nucleotide sequence ID" value="NZ_JAMGBE010000001.1"/>
</dbReference>